<keyword evidence="11 14" id="KW-0482">Metalloprotease</keyword>
<feature type="binding site" evidence="14">
    <location>
        <position position="499"/>
    </location>
    <ligand>
        <name>Zn(2+)</name>
        <dbReference type="ChEBI" id="CHEBI:29105"/>
        <note>catalytic</note>
    </ligand>
</feature>
<gene>
    <name evidence="19" type="primary">hflB</name>
    <name evidence="14" type="synonym">ftsH</name>
    <name evidence="18" type="ORF">GKO46_08205</name>
    <name evidence="19" type="ORF">GKO48_02210</name>
</gene>
<dbReference type="FunFam" id="1.10.8.60:FF:000001">
    <property type="entry name" value="ATP-dependent zinc metalloprotease FtsH"/>
    <property type="match status" value="1"/>
</dbReference>
<sequence length="646" mass="69805">MNNRWMRNSLVYLVIIVAVMTIFFMFVDQPLSNSQEIGINEVVELAKNSSGSSKLEIEVKGDSLTITDGLNTFTSVKEAGSSVAELLSNAEVPSANYSLKVNSGGGFGSIFGILIGFLPLILFGGILLFMMRQAQGNSNQQMGFGRSKARMFVGTKATVTFFDVAGVPEAKEELEEVVEFLKYPERFQALGAKIPAGVLLVGPPGTGKTLLARAVAGEAGVPFFSISGSEFVEMFVGVGASRVRDLFEQARRHSPCIIFVDEIDAVGRHRGAGVGGGHDEREQTLNQILVEMDGFDSTTNVIVIAATNRPDILDPALLRPGRFDRRVILDSPDIRGRTAILDVHAKGKPIEKNVDLANVAKQTPGFSGADLANLINEAALLAARANQKLINYENLTEAIDRVSMGPARKSKVISEKERKITAYHEAGHALVAHLMPGGSPIGKISIIARGQAGGFTRWQQEDKSYASQEHLEAQIAAAMGGRAAEVLKVGDVTTGASNDFEQATGIAREMVMRLGMSEKLSNRSFGKRQGGAVFLGREMSEERDYSLKTESIIDDEINRLLEEGEDRANKLLTDHDKELEGIAEFLLEHETIDSDQFVAIIEGRDPLLASQLATDEPASSDEPPASPQDESEEELGEATDPEPQAT</sequence>
<feature type="binding site" evidence="14">
    <location>
        <position position="424"/>
    </location>
    <ligand>
        <name>Zn(2+)</name>
        <dbReference type="ChEBI" id="CHEBI:29105"/>
        <note>catalytic</note>
    </ligand>
</feature>
<protein>
    <recommendedName>
        <fullName evidence="14">ATP-dependent zinc metalloprotease FtsH</fullName>
        <ecNumber evidence="14">3.4.24.-</ecNumber>
    </recommendedName>
</protein>
<dbReference type="Gene3D" id="3.40.50.300">
    <property type="entry name" value="P-loop containing nucleotide triphosphate hydrolases"/>
    <property type="match status" value="1"/>
</dbReference>
<dbReference type="GO" id="GO:0008270">
    <property type="term" value="F:zinc ion binding"/>
    <property type="evidence" value="ECO:0007669"/>
    <property type="project" value="UniProtKB-UniRule"/>
</dbReference>
<reference evidence="20 21" key="1">
    <citation type="submission" date="2019-11" db="EMBL/GenBank/DDBJ databases">
        <authorList>
            <person name="Cho J.-C."/>
        </authorList>
    </citation>
    <scope>NUCLEOTIDE SEQUENCE [LARGE SCALE GENOMIC DNA]</scope>
    <source>
        <strain evidence="19 20">JH1073</strain>
        <strain evidence="18 21">JH702</strain>
    </source>
</reference>
<keyword evidence="10 14" id="KW-1133">Transmembrane helix</keyword>
<dbReference type="CDD" id="cd19501">
    <property type="entry name" value="RecA-like_FtsH"/>
    <property type="match status" value="1"/>
</dbReference>
<comment type="function">
    <text evidence="14">Acts as a processive, ATP-dependent zinc metallopeptidase for both cytoplasmic and membrane proteins. Plays a role in the quality control of integral membrane proteins.</text>
</comment>
<evidence type="ECO:0000256" key="2">
    <source>
        <dbReference type="ARBA" id="ARBA00010044"/>
    </source>
</evidence>
<dbReference type="GO" id="GO:0005886">
    <property type="term" value="C:plasma membrane"/>
    <property type="evidence" value="ECO:0007669"/>
    <property type="project" value="UniProtKB-SubCell"/>
</dbReference>
<dbReference type="InterPro" id="IPR027417">
    <property type="entry name" value="P-loop_NTPase"/>
</dbReference>
<feature type="transmembrane region" description="Helical" evidence="14">
    <location>
        <begin position="9"/>
        <end position="27"/>
    </location>
</feature>
<keyword evidence="3 14" id="KW-0645">Protease</keyword>
<dbReference type="FunFam" id="3.40.50.300:FF:000001">
    <property type="entry name" value="ATP-dependent zinc metalloprotease FtsH"/>
    <property type="match status" value="1"/>
</dbReference>
<dbReference type="GO" id="GO:0005524">
    <property type="term" value="F:ATP binding"/>
    <property type="evidence" value="ECO:0007669"/>
    <property type="project" value="UniProtKB-UniRule"/>
</dbReference>
<comment type="subunit">
    <text evidence="14">Homohexamer.</text>
</comment>
<dbReference type="Pfam" id="PF00004">
    <property type="entry name" value="AAA"/>
    <property type="match status" value="1"/>
</dbReference>
<comment type="cofactor">
    <cofactor evidence="14">
        <name>Zn(2+)</name>
        <dbReference type="ChEBI" id="CHEBI:29105"/>
    </cofactor>
    <text evidence="14">Binds 1 zinc ion per subunit.</text>
</comment>
<dbReference type="InterPro" id="IPR003593">
    <property type="entry name" value="AAA+_ATPase"/>
</dbReference>
<dbReference type="GO" id="GO:0006508">
    <property type="term" value="P:proteolysis"/>
    <property type="evidence" value="ECO:0007669"/>
    <property type="project" value="UniProtKB-KW"/>
</dbReference>
<comment type="subcellular location">
    <subcellularLocation>
        <location evidence="14">Cell membrane</location>
        <topology evidence="14">Multi-pass membrane protein</topology>
        <orientation evidence="14">Cytoplasmic side</orientation>
    </subcellularLocation>
    <subcellularLocation>
        <location evidence="1">Membrane</location>
    </subcellularLocation>
</comment>
<dbReference type="PANTHER" id="PTHR23076:SF97">
    <property type="entry name" value="ATP-DEPENDENT ZINC METALLOPROTEASE YME1L1"/>
    <property type="match status" value="1"/>
</dbReference>
<organism evidence="19 20">
    <name type="scientific">Candidatus Lucifugimonas marina</name>
    <dbReference type="NCBI Taxonomy" id="3038979"/>
    <lineage>
        <taxon>Bacteria</taxon>
        <taxon>Bacillati</taxon>
        <taxon>Chloroflexota</taxon>
        <taxon>Dehalococcoidia</taxon>
        <taxon>SAR202 cluster</taxon>
        <taxon>Candidatus Lucifugimonadales</taxon>
        <taxon>Candidatus Lucifugimonadaceae</taxon>
        <taxon>Candidatus Lucifugimonas</taxon>
    </lineage>
</organism>
<feature type="transmembrane region" description="Helical" evidence="14">
    <location>
        <begin position="107"/>
        <end position="130"/>
    </location>
</feature>
<evidence type="ECO:0000313" key="19">
    <source>
        <dbReference type="EMBL" id="WFG38467.1"/>
    </source>
</evidence>
<evidence type="ECO:0000256" key="7">
    <source>
        <dbReference type="ARBA" id="ARBA00022801"/>
    </source>
</evidence>
<evidence type="ECO:0000256" key="3">
    <source>
        <dbReference type="ARBA" id="ARBA00022670"/>
    </source>
</evidence>
<feature type="region of interest" description="Disordered" evidence="16">
    <location>
        <begin position="608"/>
        <end position="646"/>
    </location>
</feature>
<evidence type="ECO:0000256" key="6">
    <source>
        <dbReference type="ARBA" id="ARBA00022741"/>
    </source>
</evidence>
<feature type="binding site" evidence="14">
    <location>
        <begin position="202"/>
        <end position="209"/>
    </location>
    <ligand>
        <name>ATP</name>
        <dbReference type="ChEBI" id="CHEBI:30616"/>
    </ligand>
</feature>
<dbReference type="InterPro" id="IPR041569">
    <property type="entry name" value="AAA_lid_3"/>
</dbReference>
<dbReference type="SMART" id="SM00382">
    <property type="entry name" value="AAA"/>
    <property type="match status" value="1"/>
</dbReference>
<dbReference type="Pfam" id="PF01434">
    <property type="entry name" value="Peptidase_M41"/>
    <property type="match status" value="1"/>
</dbReference>
<dbReference type="EMBL" id="CP046147">
    <property type="protein sequence ID" value="WFG38467.1"/>
    <property type="molecule type" value="Genomic_DNA"/>
</dbReference>
<evidence type="ECO:0000256" key="5">
    <source>
        <dbReference type="ARBA" id="ARBA00022723"/>
    </source>
</evidence>
<dbReference type="GO" id="GO:0016887">
    <property type="term" value="F:ATP hydrolysis activity"/>
    <property type="evidence" value="ECO:0007669"/>
    <property type="project" value="UniProtKB-UniRule"/>
</dbReference>
<dbReference type="RefSeq" id="WP_342841597.1">
    <property type="nucleotide sequence ID" value="NZ_CP046146.1"/>
</dbReference>
<keyword evidence="5 14" id="KW-0479">Metal-binding</keyword>
<comment type="similarity">
    <text evidence="15">Belongs to the AAA ATPase family.</text>
</comment>
<feature type="compositionally biased region" description="Acidic residues" evidence="16">
    <location>
        <begin position="629"/>
        <end position="640"/>
    </location>
</feature>
<dbReference type="Gene3D" id="1.20.58.760">
    <property type="entry name" value="Peptidase M41"/>
    <property type="match status" value="1"/>
</dbReference>
<feature type="active site" evidence="14">
    <location>
        <position position="425"/>
    </location>
</feature>
<keyword evidence="12 14" id="KW-0472">Membrane</keyword>
<keyword evidence="4 14" id="KW-0812">Transmembrane</keyword>
<evidence type="ECO:0000256" key="4">
    <source>
        <dbReference type="ARBA" id="ARBA00022692"/>
    </source>
</evidence>
<dbReference type="PANTHER" id="PTHR23076">
    <property type="entry name" value="METALLOPROTEASE M41 FTSH"/>
    <property type="match status" value="1"/>
</dbReference>
<dbReference type="InterPro" id="IPR003959">
    <property type="entry name" value="ATPase_AAA_core"/>
</dbReference>
<evidence type="ECO:0000259" key="17">
    <source>
        <dbReference type="SMART" id="SM00382"/>
    </source>
</evidence>
<dbReference type="Proteomes" id="UP001321249">
    <property type="component" value="Unassembled WGS sequence"/>
</dbReference>
<evidence type="ECO:0000256" key="11">
    <source>
        <dbReference type="ARBA" id="ARBA00023049"/>
    </source>
</evidence>
<keyword evidence="14" id="KW-1003">Cell membrane</keyword>
<keyword evidence="20" id="KW-1185">Reference proteome</keyword>
<feature type="domain" description="AAA+ ATPase" evidence="17">
    <location>
        <begin position="194"/>
        <end position="333"/>
    </location>
</feature>
<dbReference type="InterPro" id="IPR003960">
    <property type="entry name" value="ATPase_AAA_CS"/>
</dbReference>
<dbReference type="Proteomes" id="UP001219901">
    <property type="component" value="Chromosome"/>
</dbReference>
<dbReference type="AlphaFoldDB" id="A0AAJ6CSK4"/>
<keyword evidence="8 14" id="KW-0862">Zinc</keyword>
<dbReference type="EMBL" id="WMBE01000002">
    <property type="protein sequence ID" value="MDG0867054.1"/>
    <property type="molecule type" value="Genomic_DNA"/>
</dbReference>
<dbReference type="GO" id="GO:0004222">
    <property type="term" value="F:metalloendopeptidase activity"/>
    <property type="evidence" value="ECO:0007669"/>
    <property type="project" value="InterPro"/>
</dbReference>
<evidence type="ECO:0000313" key="20">
    <source>
        <dbReference type="Proteomes" id="UP001219901"/>
    </source>
</evidence>
<reference evidence="19" key="2">
    <citation type="journal article" date="2023" name="Nat. Commun.">
        <title>Cultivation of marine bacteria of the SAR202 clade.</title>
        <authorList>
            <person name="Lim Y."/>
            <person name="Seo J.H."/>
            <person name="Giovannoni S.J."/>
            <person name="Kang I."/>
            <person name="Cho J.C."/>
        </authorList>
    </citation>
    <scope>NUCLEOTIDE SEQUENCE</scope>
    <source>
        <strain evidence="19">JH1073</strain>
    </source>
</reference>
<proteinExistence type="inferred from homology"/>
<evidence type="ECO:0000256" key="13">
    <source>
        <dbReference type="ARBA" id="ARBA00061570"/>
    </source>
</evidence>
<dbReference type="EC" id="3.4.24.-" evidence="14"/>
<accession>A0AAJ6CSK4</accession>
<evidence type="ECO:0000313" key="18">
    <source>
        <dbReference type="EMBL" id="MDG0867054.1"/>
    </source>
</evidence>
<name>A0AAJ6CSK4_9CHLR</name>
<dbReference type="NCBIfam" id="TIGR01241">
    <property type="entry name" value="FtsH_fam"/>
    <property type="match status" value="1"/>
</dbReference>
<evidence type="ECO:0000256" key="8">
    <source>
        <dbReference type="ARBA" id="ARBA00022833"/>
    </source>
</evidence>
<evidence type="ECO:0000256" key="14">
    <source>
        <dbReference type="HAMAP-Rule" id="MF_01458"/>
    </source>
</evidence>
<comment type="similarity">
    <text evidence="13 14">In the central section; belongs to the AAA ATPase family.</text>
</comment>
<evidence type="ECO:0000256" key="10">
    <source>
        <dbReference type="ARBA" id="ARBA00022989"/>
    </source>
</evidence>
<dbReference type="Pfam" id="PF17862">
    <property type="entry name" value="AAA_lid_3"/>
    <property type="match status" value="1"/>
</dbReference>
<evidence type="ECO:0000256" key="16">
    <source>
        <dbReference type="SAM" id="MobiDB-lite"/>
    </source>
</evidence>
<dbReference type="FunFam" id="1.20.58.760:FF:000001">
    <property type="entry name" value="ATP-dependent zinc metalloprotease FtsH"/>
    <property type="match status" value="1"/>
</dbReference>
<dbReference type="InterPro" id="IPR005936">
    <property type="entry name" value="FtsH"/>
</dbReference>
<dbReference type="SUPFAM" id="SSF52540">
    <property type="entry name" value="P-loop containing nucleoside triphosphate hydrolases"/>
    <property type="match status" value="1"/>
</dbReference>
<dbReference type="HAMAP" id="MF_01458">
    <property type="entry name" value="FtsH"/>
    <property type="match status" value="1"/>
</dbReference>
<keyword evidence="6 14" id="KW-0547">Nucleotide-binding</keyword>
<evidence type="ECO:0000313" key="21">
    <source>
        <dbReference type="Proteomes" id="UP001321249"/>
    </source>
</evidence>
<evidence type="ECO:0000256" key="12">
    <source>
        <dbReference type="ARBA" id="ARBA00023136"/>
    </source>
</evidence>
<keyword evidence="7 14" id="KW-0378">Hydrolase</keyword>
<dbReference type="Gene3D" id="1.10.8.60">
    <property type="match status" value="1"/>
</dbReference>
<keyword evidence="9 14" id="KW-0067">ATP-binding</keyword>
<evidence type="ECO:0000256" key="1">
    <source>
        <dbReference type="ARBA" id="ARBA00004370"/>
    </source>
</evidence>
<dbReference type="PROSITE" id="PS00674">
    <property type="entry name" value="AAA"/>
    <property type="match status" value="1"/>
</dbReference>
<dbReference type="GO" id="GO:0004176">
    <property type="term" value="F:ATP-dependent peptidase activity"/>
    <property type="evidence" value="ECO:0007669"/>
    <property type="project" value="InterPro"/>
</dbReference>
<dbReference type="GO" id="GO:0030163">
    <property type="term" value="P:protein catabolic process"/>
    <property type="evidence" value="ECO:0007669"/>
    <property type="project" value="UniProtKB-UniRule"/>
</dbReference>
<reference evidence="20" key="3">
    <citation type="submission" date="2023-06" db="EMBL/GenBank/DDBJ databases">
        <title>Pangenomics reveal diversification of enzyme families and niche specialization in globally abundant SAR202 bacteria.</title>
        <authorList>
            <person name="Saw J.H.W."/>
        </authorList>
    </citation>
    <scope>NUCLEOTIDE SEQUENCE [LARGE SCALE GENOMIC DNA]</scope>
    <source>
        <strain evidence="20">JH1073</strain>
    </source>
</reference>
<evidence type="ECO:0000256" key="9">
    <source>
        <dbReference type="ARBA" id="ARBA00022840"/>
    </source>
</evidence>
<dbReference type="SUPFAM" id="SSF140990">
    <property type="entry name" value="FtsH protease domain-like"/>
    <property type="match status" value="1"/>
</dbReference>
<comment type="similarity">
    <text evidence="2 14">In the C-terminal section; belongs to the peptidase M41 family.</text>
</comment>
<dbReference type="InterPro" id="IPR037219">
    <property type="entry name" value="Peptidase_M41-like"/>
</dbReference>
<evidence type="ECO:0000256" key="15">
    <source>
        <dbReference type="RuleBase" id="RU003651"/>
    </source>
</evidence>
<dbReference type="InterPro" id="IPR000642">
    <property type="entry name" value="Peptidase_M41"/>
</dbReference>
<feature type="binding site" evidence="14">
    <location>
        <position position="428"/>
    </location>
    <ligand>
        <name>Zn(2+)</name>
        <dbReference type="ChEBI" id="CHEBI:29105"/>
        <note>catalytic</note>
    </ligand>
</feature>